<dbReference type="Proteomes" id="UP000641139">
    <property type="component" value="Unassembled WGS sequence"/>
</dbReference>
<feature type="non-terminal residue" evidence="1">
    <location>
        <position position="1"/>
    </location>
</feature>
<name>A0ABS0STH4_9FLAO</name>
<protein>
    <submittedName>
        <fullName evidence="1">Uncharacterized protein</fullName>
    </submittedName>
</protein>
<organism evidence="1 2">
    <name type="scientific">Capnocytophaga periodontitidis</name>
    <dbReference type="NCBI Taxonomy" id="2795027"/>
    <lineage>
        <taxon>Bacteria</taxon>
        <taxon>Pseudomonadati</taxon>
        <taxon>Bacteroidota</taxon>
        <taxon>Flavobacteriia</taxon>
        <taxon>Flavobacteriales</taxon>
        <taxon>Flavobacteriaceae</taxon>
        <taxon>Capnocytophaga</taxon>
    </lineage>
</organism>
<keyword evidence="2" id="KW-1185">Reference proteome</keyword>
<proteinExistence type="predicted"/>
<accession>A0ABS0STH4</accession>
<gene>
    <name evidence="1" type="ORF">I7X30_14285</name>
</gene>
<evidence type="ECO:0000313" key="1">
    <source>
        <dbReference type="EMBL" id="MBI1648218.1"/>
    </source>
</evidence>
<dbReference type="EMBL" id="JAEFDC010000026">
    <property type="protein sequence ID" value="MBI1648218.1"/>
    <property type="molecule type" value="Genomic_DNA"/>
</dbReference>
<reference evidence="1 2" key="1">
    <citation type="journal article" date="2021" name="Int. J. Syst. Evol. Microbiol.">
        <title>Capnocytophaga periodontitidis sp. nov., isolated from subgingival plaque of periodontitis patient.</title>
        <authorList>
            <person name="Zhang Y."/>
            <person name="Qiao D."/>
            <person name="Shi W."/>
            <person name="Wu D."/>
            <person name="Cai M."/>
        </authorList>
    </citation>
    <scope>NUCLEOTIDE SEQUENCE [LARGE SCALE GENOMIC DNA]</scope>
    <source>
        <strain evidence="1 2">051621</strain>
    </source>
</reference>
<evidence type="ECO:0000313" key="2">
    <source>
        <dbReference type="Proteomes" id="UP000641139"/>
    </source>
</evidence>
<sequence>EEVWVDFEDQNAERPFVVGSNYNGAAKSGYKPTTKAIHTKSGTKILLNDEDGSIKIEDAVGNSLIFDGNQKITLSSSIFEINTQQMLIRATDKLHITTNNYVLNVLSQLYIFTAWMKQQVSGFMQVFSNAALIKSNNALDIEAKHAKLSGKERAILDSKKEAIVNSLGVAQLQGKQGNEYSNNGQGIAQAPLEKIGLAVVYFRPLEDWRGEFGFDWLRELDNNKATFKDSTNMAFIDENYYTILESGYGDGQHTDLRANEAYEKLKRQYLRHPINKEGMTNMNEDEYYVPYLTLFPKSYVDTINPTPAVSPMYQATLRMLGEITEDIDRLEFKYDETLFELDKKVLSNKSKIEGLEFLQDTITITCKEELDSDKEIRLYAYPKRPAVTSYTDKKGTRPSADLDQLVHRRLAGKIIVVKNDATVRKEEKFVLVKVETNILNQEISAKGGFDDDEKMSFYNTLHQALIIPKVEEYGGENSEVYLNLSADRRFRRGGKYVEGDKLKTKFYTNQQRQIVKSEFLKYVQEAFFNDPPENRVRYAGYFTVFAFGVGNPDTGGETAAEFELLNRVVIASAIKFFKNVALYAGRGNNAFCHEALHGLGLYHTHREEKNTINGREVDTEPIIKDSKKKYVYKHKTTTNVMSYNQPRNYTTWRWQWSIINPNISEK</sequence>
<comment type="caution">
    <text evidence="1">The sequence shown here is derived from an EMBL/GenBank/DDBJ whole genome shotgun (WGS) entry which is preliminary data.</text>
</comment>